<dbReference type="GO" id="GO:0048255">
    <property type="term" value="P:mRNA stabilization"/>
    <property type="evidence" value="ECO:0007669"/>
    <property type="project" value="TreeGrafter"/>
</dbReference>
<protein>
    <recommendedName>
        <fullName evidence="2">polynucleotide adenylyltransferase</fullName>
        <ecNumber evidence="2">2.7.7.19</ecNumber>
    </recommendedName>
</protein>
<organism evidence="5 6">
    <name type="scientific">Teladorsagia circumcincta</name>
    <name type="common">Brown stomach worm</name>
    <name type="synonym">Ostertagia circumcincta</name>
    <dbReference type="NCBI Taxonomy" id="45464"/>
    <lineage>
        <taxon>Eukaryota</taxon>
        <taxon>Metazoa</taxon>
        <taxon>Ecdysozoa</taxon>
        <taxon>Nematoda</taxon>
        <taxon>Chromadorea</taxon>
        <taxon>Rhabditida</taxon>
        <taxon>Rhabditina</taxon>
        <taxon>Rhabditomorpha</taxon>
        <taxon>Strongyloidea</taxon>
        <taxon>Trichostrongylidae</taxon>
        <taxon>Teladorsagia</taxon>
    </lineage>
</organism>
<gene>
    <name evidence="5" type="ORF">TELCIR_03561</name>
</gene>
<keyword evidence="3" id="KW-0808">Transferase</keyword>
<dbReference type="InterPro" id="IPR012937">
    <property type="entry name" value="TET5"/>
</dbReference>
<evidence type="ECO:0000256" key="1">
    <source>
        <dbReference type="ARBA" id="ARBA00007631"/>
    </source>
</evidence>
<dbReference type="GO" id="GO:0003723">
    <property type="term" value="F:RNA binding"/>
    <property type="evidence" value="ECO:0007669"/>
    <property type="project" value="TreeGrafter"/>
</dbReference>
<evidence type="ECO:0000256" key="4">
    <source>
        <dbReference type="ARBA" id="ARBA00047933"/>
    </source>
</evidence>
<sequence length="742" mass="84601">MAERADRGPSFPQQQFIEKYEERGTICGKHDRTHTKTMRNTTDPFTLPGTRCLAIAHFTMQLKYKIDRLRTVLNETVEIHGKGNFPTISARLIDIVSCVRDKLRQAGMPPKSVKLNGGAASHVASADDFSYADLDLIFPMEVENSDSFDKVREAVFDTIMDMMPSANKTKINADTLKDVYIGKMVKIDRLRTVLNETVEIHGKGNFPTISARLIDIVSCVRDKLRQAGMPPKSVKLNGGAASHVASADDFSYADLDLIFPMEVENSDSFDKVREAVFDTIMDMMPSANKTKINADTLKDVYIGKMVKVSGEDDRWSLFSLHNDFGRCIELKFVDKMRRQFEFSVDSFQITLDSLLDDFNAPEPKVYIESMFGDVHQAMSHLHERLIDTRRPEEIRGGGLLKYCHLLTRGYKAARPSKCRQLERYMCSRFFIDFPDVMSQEQKLRTYLENHFGSNNDQSIEALKCSTCGSARLNYTQAGMPPKSVKLNGGAASHVASADDFSYADLDLIFPMEVENSDSFDKVREAVFDTIMDMMPSANKTKINADTLKDVYIGKMVKVSGEDDRWSLFSLHNDFGRCIELKFVDKMRRQFEFSVDSFQITLDSLLDDFNAPEPKVYIESMFGDVHQAMSHLHERLIDTRRPEEIRGGGLLKYCHLLTRGYKAARPSKCRQLERYMCSRFFIDFPDVMSQEQKLRTYLENHFGSNNDQVSLSIYNPQNTVAGHTPRTTLFYLPRNTTQWIPVV</sequence>
<evidence type="ECO:0000313" key="5">
    <source>
        <dbReference type="EMBL" id="PIO74436.1"/>
    </source>
</evidence>
<dbReference type="OrthoDB" id="10065073at2759"/>
<dbReference type="Pfam" id="PF07984">
    <property type="entry name" value="NTP_transf_7"/>
    <property type="match status" value="2"/>
</dbReference>
<keyword evidence="6" id="KW-1185">Reference proteome</keyword>
<evidence type="ECO:0000256" key="2">
    <source>
        <dbReference type="ARBA" id="ARBA00012388"/>
    </source>
</evidence>
<evidence type="ECO:0000313" key="6">
    <source>
        <dbReference type="Proteomes" id="UP000230423"/>
    </source>
</evidence>
<comment type="similarity">
    <text evidence="1">Belongs to the TENT family.</text>
</comment>
<dbReference type="GO" id="GO:1990817">
    <property type="term" value="F:poly(A) RNA polymerase activity"/>
    <property type="evidence" value="ECO:0007669"/>
    <property type="project" value="UniProtKB-EC"/>
</dbReference>
<dbReference type="PANTHER" id="PTHR12974:SF36">
    <property type="entry name" value="POLYNUCLEOTIDE ADENYLYLTRANSFERASE"/>
    <property type="match status" value="1"/>
</dbReference>
<dbReference type="SMART" id="SM01153">
    <property type="entry name" value="DUF1693"/>
    <property type="match status" value="2"/>
</dbReference>
<dbReference type="EMBL" id="KZ345279">
    <property type="protein sequence ID" value="PIO74436.1"/>
    <property type="molecule type" value="Genomic_DNA"/>
</dbReference>
<name>A0A2G9UWA4_TELCI</name>
<comment type="catalytic activity">
    <reaction evidence="4">
        <text>RNA(n) + ATP = RNA(n)-3'-adenine ribonucleotide + diphosphate</text>
        <dbReference type="Rhea" id="RHEA:11332"/>
        <dbReference type="Rhea" id="RHEA-COMP:14527"/>
        <dbReference type="Rhea" id="RHEA-COMP:17347"/>
        <dbReference type="ChEBI" id="CHEBI:30616"/>
        <dbReference type="ChEBI" id="CHEBI:33019"/>
        <dbReference type="ChEBI" id="CHEBI:140395"/>
        <dbReference type="ChEBI" id="CHEBI:173115"/>
        <dbReference type="EC" id="2.7.7.19"/>
    </reaction>
    <physiologicalReaction direction="left-to-right" evidence="4">
        <dbReference type="Rhea" id="RHEA:11333"/>
    </physiologicalReaction>
</comment>
<dbReference type="EC" id="2.7.7.19" evidence="2"/>
<dbReference type="Proteomes" id="UP000230423">
    <property type="component" value="Unassembled WGS sequence"/>
</dbReference>
<evidence type="ECO:0000256" key="3">
    <source>
        <dbReference type="ARBA" id="ARBA00022679"/>
    </source>
</evidence>
<reference evidence="5 6" key="1">
    <citation type="submission" date="2015-09" db="EMBL/GenBank/DDBJ databases">
        <title>Draft genome of the parasitic nematode Teladorsagia circumcincta isolate WARC Sus (inbred).</title>
        <authorList>
            <person name="Mitreva M."/>
        </authorList>
    </citation>
    <scope>NUCLEOTIDE SEQUENCE [LARGE SCALE GENOMIC DNA]</scope>
    <source>
        <strain evidence="5 6">S</strain>
    </source>
</reference>
<accession>A0A2G9UWA4</accession>
<proteinExistence type="inferred from homology"/>
<dbReference type="AlphaFoldDB" id="A0A2G9UWA4"/>
<dbReference type="PANTHER" id="PTHR12974">
    <property type="entry name" value="PRION-LIKE- Q/N-RICH -DOMAIN-BEARING PROTEIN PROTEIN 44"/>
    <property type="match status" value="1"/>
</dbReference>